<feature type="domain" description="Methyltransferase type 11" evidence="2">
    <location>
        <begin position="77"/>
        <end position="171"/>
    </location>
</feature>
<dbReference type="Pfam" id="PF08241">
    <property type="entry name" value="Methyltransf_11"/>
    <property type="match status" value="1"/>
</dbReference>
<dbReference type="Proteomes" id="UP000177263">
    <property type="component" value="Unassembled WGS sequence"/>
</dbReference>
<dbReference type="PANTHER" id="PTHR44068">
    <property type="entry name" value="ZGC:194242"/>
    <property type="match status" value="1"/>
</dbReference>
<accession>A0A1F7YMD4</accession>
<dbReference type="CDD" id="cd02440">
    <property type="entry name" value="AdoMet_MTases"/>
    <property type="match status" value="1"/>
</dbReference>
<gene>
    <name evidence="3" type="ORF">A2801_00925</name>
</gene>
<dbReference type="AlphaFoldDB" id="A0A1F7YMD4"/>
<dbReference type="EMBL" id="MGGM01000029">
    <property type="protein sequence ID" value="OGM28484.1"/>
    <property type="molecule type" value="Genomic_DNA"/>
</dbReference>
<dbReference type="InterPro" id="IPR013216">
    <property type="entry name" value="Methyltransf_11"/>
</dbReference>
<dbReference type="SUPFAM" id="SSF53335">
    <property type="entry name" value="S-adenosyl-L-methionine-dependent methyltransferases"/>
    <property type="match status" value="1"/>
</dbReference>
<dbReference type="InterPro" id="IPR029063">
    <property type="entry name" value="SAM-dependent_MTases_sf"/>
</dbReference>
<comment type="caution">
    <text evidence="3">The sequence shown here is derived from an EMBL/GenBank/DDBJ whole genome shotgun (WGS) entry which is preliminary data.</text>
</comment>
<evidence type="ECO:0000256" key="1">
    <source>
        <dbReference type="ARBA" id="ARBA00022679"/>
    </source>
</evidence>
<dbReference type="InterPro" id="IPR050447">
    <property type="entry name" value="Erg6_SMT_methyltransf"/>
</dbReference>
<organism evidence="3 4">
    <name type="scientific">Candidatus Woesebacteria bacterium RIFCSPHIGHO2_01_FULL_41_10</name>
    <dbReference type="NCBI Taxonomy" id="1802500"/>
    <lineage>
        <taxon>Bacteria</taxon>
        <taxon>Candidatus Woeseibacteriota</taxon>
    </lineage>
</organism>
<reference evidence="3 4" key="1">
    <citation type="journal article" date="2016" name="Nat. Commun.">
        <title>Thousands of microbial genomes shed light on interconnected biogeochemical processes in an aquifer system.</title>
        <authorList>
            <person name="Anantharaman K."/>
            <person name="Brown C.T."/>
            <person name="Hug L.A."/>
            <person name="Sharon I."/>
            <person name="Castelle C.J."/>
            <person name="Probst A.J."/>
            <person name="Thomas B.C."/>
            <person name="Singh A."/>
            <person name="Wilkins M.J."/>
            <person name="Karaoz U."/>
            <person name="Brodie E.L."/>
            <person name="Williams K.H."/>
            <person name="Hubbard S.S."/>
            <person name="Banfield J.F."/>
        </authorList>
    </citation>
    <scope>NUCLEOTIDE SEQUENCE [LARGE SCALE GENOMIC DNA]</scope>
</reference>
<proteinExistence type="predicted"/>
<name>A0A1F7YMD4_9BACT</name>
<protein>
    <recommendedName>
        <fullName evidence="2">Methyltransferase type 11 domain-containing protein</fullName>
    </recommendedName>
</protein>
<evidence type="ECO:0000313" key="3">
    <source>
        <dbReference type="EMBL" id="OGM28484.1"/>
    </source>
</evidence>
<sequence length="263" mass="30539">MKQFYKKIRAEFSRWLYDYIANTLGDREMMSFNFGVDYPSLKPPLRYKDEALRLNMYQLLAKKLIKAHAKLKNNDILEAGCGRGLGAKYIVQNFSPKSYVGIDISGNSLKVAKKANSVDGFIKFIEGDVHKLPFSDNSFGLVINVESSHWYKDFSLFLSEVNRVLKKDGYFGFVDFRDKTQMPKLVEDMKKNGLQIVLDENITKYVLKALPKEEDQKRMIIEKRAHPLLKPFFIRFAGLEGTGMRSKFQSGEAQYWLFILRRQ</sequence>
<dbReference type="GO" id="GO:0008757">
    <property type="term" value="F:S-adenosylmethionine-dependent methyltransferase activity"/>
    <property type="evidence" value="ECO:0007669"/>
    <property type="project" value="InterPro"/>
</dbReference>
<evidence type="ECO:0000313" key="4">
    <source>
        <dbReference type="Proteomes" id="UP000177263"/>
    </source>
</evidence>
<evidence type="ECO:0000259" key="2">
    <source>
        <dbReference type="Pfam" id="PF08241"/>
    </source>
</evidence>
<dbReference type="STRING" id="1802500.A2801_00925"/>
<keyword evidence="1" id="KW-0808">Transferase</keyword>
<dbReference type="Gene3D" id="3.40.50.150">
    <property type="entry name" value="Vaccinia Virus protein VP39"/>
    <property type="match status" value="1"/>
</dbReference>
<dbReference type="PANTHER" id="PTHR44068:SF11">
    <property type="entry name" value="GERANYL DIPHOSPHATE 2-C-METHYLTRANSFERASE"/>
    <property type="match status" value="1"/>
</dbReference>